<dbReference type="Proteomes" id="UP000218831">
    <property type="component" value="Unassembled WGS sequence"/>
</dbReference>
<dbReference type="AlphaFoldDB" id="A0A2A2GBS1"/>
<accession>A0A2A2GBS1</accession>
<comment type="caution">
    <text evidence="1">The sequence shown here is derived from an EMBL/GenBank/DDBJ whole genome shotgun (WGS) entry which is preliminary data.</text>
</comment>
<dbReference type="OrthoDB" id="1523830at2"/>
<keyword evidence="2" id="KW-1185">Reference proteome</keyword>
<gene>
    <name evidence="1" type="ORF">CK503_08495</name>
</gene>
<proteinExistence type="predicted"/>
<sequence length="173" mass="18555">MTQRIFAKNPTHLDVIENPTTPKPATMAKQTTTEKAVSEFKQQLITAGYIVGGQAIGAQLNGLAVPAILGGSSATVQQAARVGLPLTLGMAFTMFTKNKHLRGLAMGLGVQGVMELIKFVMPDWTPSQGLMEGSEYLWDEENLAPQPAPPVPLPKETGHVSQIETVFEDTVEV</sequence>
<dbReference type="EMBL" id="NSKE01000005">
    <property type="protein sequence ID" value="PAU94242.1"/>
    <property type="molecule type" value="Genomic_DNA"/>
</dbReference>
<evidence type="ECO:0000313" key="2">
    <source>
        <dbReference type="Proteomes" id="UP000218831"/>
    </source>
</evidence>
<reference evidence="1 2" key="1">
    <citation type="submission" date="2017-08" db="EMBL/GenBank/DDBJ databases">
        <title>Aliifodinibius alkalisoli sp. nov., isolated from saline alkaline soil.</title>
        <authorList>
            <person name="Liu D."/>
            <person name="Zhang G."/>
        </authorList>
    </citation>
    <scope>NUCLEOTIDE SEQUENCE [LARGE SCALE GENOMIC DNA]</scope>
    <source>
        <strain evidence="1 2">WN023</strain>
    </source>
</reference>
<organism evidence="1 2">
    <name type="scientific">Fodinibius salipaludis</name>
    <dbReference type="NCBI Taxonomy" id="2032627"/>
    <lineage>
        <taxon>Bacteria</taxon>
        <taxon>Pseudomonadati</taxon>
        <taxon>Balneolota</taxon>
        <taxon>Balneolia</taxon>
        <taxon>Balneolales</taxon>
        <taxon>Balneolaceae</taxon>
        <taxon>Fodinibius</taxon>
    </lineage>
</organism>
<name>A0A2A2GBS1_9BACT</name>
<protein>
    <submittedName>
        <fullName evidence="1">Uncharacterized protein</fullName>
    </submittedName>
</protein>
<evidence type="ECO:0000313" key="1">
    <source>
        <dbReference type="EMBL" id="PAU94242.1"/>
    </source>
</evidence>
<dbReference type="RefSeq" id="WP_095606373.1">
    <property type="nucleotide sequence ID" value="NZ_NSKE01000005.1"/>
</dbReference>